<dbReference type="OrthoDB" id="66002at2"/>
<dbReference type="AlphaFoldDB" id="A0A246BJL5"/>
<gene>
    <name evidence="2" type="ORF">CBQ26_12065</name>
</gene>
<dbReference type="RefSeq" id="WP_088248886.1">
    <property type="nucleotide sequence ID" value="NZ_NHMK01000016.1"/>
</dbReference>
<keyword evidence="3" id="KW-1185">Reference proteome</keyword>
<comment type="caution">
    <text evidence="2">The sequence shown here is derived from an EMBL/GenBank/DDBJ whole genome shotgun (WGS) entry which is preliminary data.</text>
</comment>
<feature type="chain" id="PRO_5013326534" description="Outer membrane protein beta-barrel domain-containing protein" evidence="1">
    <location>
        <begin position="24"/>
        <end position="250"/>
    </location>
</feature>
<organism evidence="2 3">
    <name type="scientific">Deinococcus indicus</name>
    <dbReference type="NCBI Taxonomy" id="223556"/>
    <lineage>
        <taxon>Bacteria</taxon>
        <taxon>Thermotogati</taxon>
        <taxon>Deinococcota</taxon>
        <taxon>Deinococci</taxon>
        <taxon>Deinococcales</taxon>
        <taxon>Deinococcaceae</taxon>
        <taxon>Deinococcus</taxon>
    </lineage>
</organism>
<dbReference type="EMBL" id="NHMK01000016">
    <property type="protein sequence ID" value="OWL95489.1"/>
    <property type="molecule type" value="Genomic_DNA"/>
</dbReference>
<name>A0A246BJL5_9DEIO</name>
<evidence type="ECO:0000313" key="3">
    <source>
        <dbReference type="Proteomes" id="UP000197208"/>
    </source>
</evidence>
<feature type="signal peptide" evidence="1">
    <location>
        <begin position="1"/>
        <end position="23"/>
    </location>
</feature>
<dbReference type="Proteomes" id="UP000197208">
    <property type="component" value="Unassembled WGS sequence"/>
</dbReference>
<keyword evidence="1" id="KW-0732">Signal</keyword>
<reference evidence="2 3" key="1">
    <citation type="submission" date="2017-05" db="EMBL/GenBank/DDBJ databases">
        <title>De novo genome assembly of Deniococcus indicus strain DR1.</title>
        <authorList>
            <person name="Chauhan D."/>
            <person name="Yennamalli R.M."/>
            <person name="Priyadarshini R."/>
        </authorList>
    </citation>
    <scope>NUCLEOTIDE SEQUENCE [LARGE SCALE GENOMIC DNA]</scope>
    <source>
        <strain evidence="2 3">DR1</strain>
    </source>
</reference>
<accession>A0A246BJL5</accession>
<evidence type="ECO:0008006" key="4">
    <source>
        <dbReference type="Google" id="ProtNLM"/>
    </source>
</evidence>
<protein>
    <recommendedName>
        <fullName evidence="4">Outer membrane protein beta-barrel domain-containing protein</fullName>
    </recommendedName>
</protein>
<evidence type="ECO:0000256" key="1">
    <source>
        <dbReference type="SAM" id="SignalP"/>
    </source>
</evidence>
<proteinExistence type="predicted"/>
<evidence type="ECO:0000313" key="2">
    <source>
        <dbReference type="EMBL" id="OWL95489.1"/>
    </source>
</evidence>
<sequence>MFKNNRWRAGLLASLVSFSGAGAQNLQPIDPLQRPRTGAGSASFSVSAGYAPDLRQTPEGLTSSVSGGLGLSASYNVTERFVVTASTGIGGARTETLNGDTVDAASRLNWNGLDVGAQYTFEGRYAPALGLDVSLPVAGGGWAVTGSASASLLRDPVILDGTLAAIWRPEGAASVSAGAGVSFVVNEAVTLRTDAVQSLTFGTLTVPSTTLGLGGAYKIDEQNSLQARTTLNVTGGRTTTGLSVTYLYRP</sequence>